<evidence type="ECO:0000313" key="3">
    <source>
        <dbReference type="Proteomes" id="UP000265515"/>
    </source>
</evidence>
<feature type="region of interest" description="Disordered" evidence="1">
    <location>
        <begin position="1217"/>
        <end position="1259"/>
    </location>
</feature>
<comment type="caution">
    <text evidence="2">The sequence shown here is derived from an EMBL/GenBank/DDBJ whole genome shotgun (WGS) entry which is preliminary data.</text>
</comment>
<keyword evidence="3" id="KW-1185">Reference proteome</keyword>
<reference evidence="2 3" key="1">
    <citation type="journal article" date="2018" name="Cell">
        <title>The Chara Genome: Secondary Complexity and Implications for Plant Terrestrialization.</title>
        <authorList>
            <person name="Nishiyama T."/>
            <person name="Sakayama H."/>
            <person name="Vries J.D."/>
            <person name="Buschmann H."/>
            <person name="Saint-Marcoux D."/>
            <person name="Ullrich K.K."/>
            <person name="Haas F.B."/>
            <person name="Vanderstraeten L."/>
            <person name="Becker D."/>
            <person name="Lang D."/>
            <person name="Vosolsobe S."/>
            <person name="Rombauts S."/>
            <person name="Wilhelmsson P.K.I."/>
            <person name="Janitza P."/>
            <person name="Kern R."/>
            <person name="Heyl A."/>
            <person name="Rumpler F."/>
            <person name="Villalobos L.I.A.C."/>
            <person name="Clay J.M."/>
            <person name="Skokan R."/>
            <person name="Toyoda A."/>
            <person name="Suzuki Y."/>
            <person name="Kagoshima H."/>
            <person name="Schijlen E."/>
            <person name="Tajeshwar N."/>
            <person name="Catarino B."/>
            <person name="Hetherington A.J."/>
            <person name="Saltykova A."/>
            <person name="Bonnot C."/>
            <person name="Breuninger H."/>
            <person name="Symeonidi A."/>
            <person name="Radhakrishnan G.V."/>
            <person name="Van Nieuwerburgh F."/>
            <person name="Deforce D."/>
            <person name="Chang C."/>
            <person name="Karol K.G."/>
            <person name="Hedrich R."/>
            <person name="Ulvskov P."/>
            <person name="Glockner G."/>
            <person name="Delwiche C.F."/>
            <person name="Petrasek J."/>
            <person name="Van de Peer Y."/>
            <person name="Friml J."/>
            <person name="Beilby M."/>
            <person name="Dolan L."/>
            <person name="Kohara Y."/>
            <person name="Sugano S."/>
            <person name="Fujiyama A."/>
            <person name="Delaux P.-M."/>
            <person name="Quint M."/>
            <person name="TheiBen G."/>
            <person name="Hagemann M."/>
            <person name="Harholt J."/>
            <person name="Dunand C."/>
            <person name="Zachgo S."/>
            <person name="Langdale J."/>
            <person name="Maumus F."/>
            <person name="Straeten D.V.D."/>
            <person name="Gould S.B."/>
            <person name="Rensing S.A."/>
        </authorList>
    </citation>
    <scope>NUCLEOTIDE SEQUENCE [LARGE SCALE GENOMIC DNA]</scope>
    <source>
        <strain evidence="2 3">S276</strain>
    </source>
</reference>
<feature type="region of interest" description="Disordered" evidence="1">
    <location>
        <begin position="65"/>
        <end position="116"/>
    </location>
</feature>
<name>A0A388L287_CHABU</name>
<evidence type="ECO:0000313" key="2">
    <source>
        <dbReference type="EMBL" id="GBG76417.1"/>
    </source>
</evidence>
<dbReference type="Proteomes" id="UP000265515">
    <property type="component" value="Unassembled WGS sequence"/>
</dbReference>
<feature type="region of interest" description="Disordered" evidence="1">
    <location>
        <begin position="1"/>
        <end position="36"/>
    </location>
</feature>
<feature type="compositionally biased region" description="Basic and acidic residues" evidence="1">
    <location>
        <begin position="65"/>
        <end position="95"/>
    </location>
</feature>
<feature type="compositionally biased region" description="Polar residues" evidence="1">
    <location>
        <begin position="1226"/>
        <end position="1235"/>
    </location>
</feature>
<sequence>MRHASRRGGCHAPAAMCPNGSPDSCRQQRRRGQAEHRCTLKRWRNSLTRAKRRRWRPLVHGEREDGVSKLRQLERTSSRKDGNDATTRGDRRCTMKDGSSSLATVKRRQWRTRADSERKDRVSCLRKLDIDWDEERKLRNPHSETRGATARQRRRWPMSRRSHRVGMRSWEGDANGLHPTQDTMSSSRGEEQPMGTSGRESTNTKLWSNHAHTKCFVDWCFVEDYEPMKPPCGPVIFVEDRKGRRVLGSVKGWQPSKNHDKQCYLMHVVYNSKGDVLAGAKGAILSWDLFQGFGGGALRTPFYTEVVEGGLVSAREFFDEVERSDFDLDDHCQISSDLQLSLPVQMCSGFISSGSVQPRQGEEMGSGGSVQPRQGEERGRFDDSEEEEEEDTRVSLQRLGDRGTLRISGAERGATVVEQPSTSGGHRGLGSEDRTVGVVTGREGGEQQSTQKRRGGSEGEASGAKKKQKTKTPQKLGGKRKGAEGHVGASSQKRPASAQKPPQSAPVQPRGVIDIDAAYFLEWKNGVRTKREFAINPSQVIDIGEWEAAYNQHSLDPVQIQDIIDAMTTAYSQTEKTYELPTLKLAPLGLVKPSPGVRADRLKPEDWKDELAGQYYYYAMAGQHNTAVARALLGTDVAVRYNFERWPARMVYFSDEDFEGYFLVSVEDNKKDLKAPPRQLKLSMRDIWWCWKELGYPKAVMGNPSGKQAQSARFPDSDWTTNYPFLKKRGAILAKFEGQGLDAALWDGSRKLVSDFSLFKDFPPYMGCEDGKSIKATEKLVQNKKLPIDWKNKVLSVLTSSRSKSMEVALAEGMVHILWNDSKDVTTIAPFGVDPLDAQMKVVELERAVGITKCHTFVLDLCEPVDIKQWTAKVFESLNALLEHLFPSHLTVVAFVPCEHDYYFMTSLHHLSVVKAMTGKWVRRTQQKKSFGVGHNLYSLDDRMYILFKGDDLRENTSVVYDARLAAGDAAAVGALQKVTPTEISDMPFDACEWPVVIHGRDPVVFKGHERNPTQFAHLLEFLCKKGDGIMFLGKAHAQVMWEVLKGGRNVIALEGNSEWLQFTLDFLKTAVNSGAYRCEFITKSEKPRRVWDPSTDMWFKLSARKRSRIYEFLFLEKRPARGTDIEYMRRKQHMLVLLDNYHGATRLNAKNFLDRLELLYFVESEPVLRLESYGALIDADEESLTGVVFDTGAPEEDSDTEEIDIDYRLALVLPSPASSSASPSTNRPAQSTPVRRTPSKLLARLTPRPTAPPPLRPGCQVPLQHPSRKDENIHFEGHDHTRSTEADWGHDMIWHPGTIQPAIREGEWVMAIVDTDGEWKSSERLAKSDYLDIARSDVVDKVTSENSNLQPADPAIIATADRLFRELYDKQWLELSDDFYDLETSPSKKKVNWKVPPIVHSGVGEGGVNVTHSPTTGSGKSGKFVRIRTSQTEDPVPVEAAKSAGIRTSTTLEQAALPSWTAFGSSGEVGRGSCAGPVSAVKGKSAGIAARADDVQASVPVQWSSTGAQASEMGAALGVGEATPPALGQGRSTESQREISGAAPSAFLATKSAGIRTSSVTCLQAEEAGTKEGATSVHTDDRSLGSALMQLQGAESRETDGGEEWVEVEGGEEGGEWEEGGEGDEGREKELITLCDGDDGEEGGLSITYKERVDAGDKDVCGETSDSFGLVYARPGEGDIDDDAMTMEMETQVVSGLSMDHEEYDAHHLATAVHPPDGCDEAIMTVSPAKTTRHLSVNEVIDSIQGDLQAKTLSSTPSKDDALLSNETFAAGDLALIQPCFPLPWSPLTGGSGGVVGGRQHVTSPKKCRVGTPALAVLALPAPTSPTKEQKEKQAGKH</sequence>
<accession>A0A388L287</accession>
<evidence type="ECO:0000256" key="1">
    <source>
        <dbReference type="SAM" id="MobiDB-lite"/>
    </source>
</evidence>
<protein>
    <submittedName>
        <fullName evidence="2">Uncharacterized protein</fullName>
    </submittedName>
</protein>
<dbReference type="EMBL" id="BFEA01000244">
    <property type="protein sequence ID" value="GBG76417.1"/>
    <property type="molecule type" value="Genomic_DNA"/>
</dbReference>
<feature type="compositionally biased region" description="Polar residues" evidence="1">
    <location>
        <begin position="194"/>
        <end position="203"/>
    </location>
</feature>
<feature type="compositionally biased region" description="Polar residues" evidence="1">
    <location>
        <begin position="178"/>
        <end position="187"/>
    </location>
</feature>
<feature type="region of interest" description="Disordered" evidence="1">
    <location>
        <begin position="353"/>
        <end position="510"/>
    </location>
</feature>
<dbReference type="Gramene" id="GBG76417">
    <property type="protein sequence ID" value="GBG76417"/>
    <property type="gene ID" value="CBR_g22165"/>
</dbReference>
<organism evidence="2 3">
    <name type="scientific">Chara braunii</name>
    <name type="common">Braun's stonewort</name>
    <dbReference type="NCBI Taxonomy" id="69332"/>
    <lineage>
        <taxon>Eukaryota</taxon>
        <taxon>Viridiplantae</taxon>
        <taxon>Streptophyta</taxon>
        <taxon>Charophyceae</taxon>
        <taxon>Charales</taxon>
        <taxon>Characeae</taxon>
        <taxon>Chara</taxon>
    </lineage>
</organism>
<feature type="compositionally biased region" description="Acidic residues" evidence="1">
    <location>
        <begin position="1602"/>
        <end position="1624"/>
    </location>
</feature>
<gene>
    <name evidence="2" type="ORF">CBR_g22165</name>
</gene>
<feature type="compositionally biased region" description="Basic residues" evidence="1">
    <location>
        <begin position="151"/>
        <end position="166"/>
    </location>
</feature>
<feature type="compositionally biased region" description="Basic residues" evidence="1">
    <location>
        <begin position="464"/>
        <end position="480"/>
    </location>
</feature>
<feature type="region of interest" description="Disordered" evidence="1">
    <location>
        <begin position="1594"/>
        <end position="1626"/>
    </location>
</feature>
<feature type="region of interest" description="Disordered" evidence="1">
    <location>
        <begin position="139"/>
        <end position="203"/>
    </location>
</feature>
<proteinExistence type="predicted"/>
<feature type="compositionally biased region" description="Low complexity" evidence="1">
    <location>
        <begin position="495"/>
        <end position="509"/>
    </location>
</feature>